<feature type="transmembrane region" description="Helical" evidence="1">
    <location>
        <begin position="152"/>
        <end position="174"/>
    </location>
</feature>
<dbReference type="RefSeq" id="WP_265581684.1">
    <property type="nucleotide sequence ID" value="NZ_CP036172.1"/>
</dbReference>
<dbReference type="AlphaFoldDB" id="A0A8A3S3X0"/>
<evidence type="ECO:0000313" key="2">
    <source>
        <dbReference type="EMBL" id="QSZ66350.1"/>
    </source>
</evidence>
<feature type="transmembrane region" description="Helical" evidence="1">
    <location>
        <begin position="112"/>
        <end position="131"/>
    </location>
</feature>
<evidence type="ECO:0000256" key="1">
    <source>
        <dbReference type="SAM" id="Phobius"/>
    </source>
</evidence>
<keyword evidence="1" id="KW-1133">Transmembrane helix</keyword>
<name>A0A8A3S3X0_9EURY</name>
<organism evidence="2 3">
    <name type="scientific">Methanofollis aquaemaris</name>
    <dbReference type="NCBI Taxonomy" id="126734"/>
    <lineage>
        <taxon>Archaea</taxon>
        <taxon>Methanobacteriati</taxon>
        <taxon>Methanobacteriota</taxon>
        <taxon>Stenosarchaea group</taxon>
        <taxon>Methanomicrobia</taxon>
        <taxon>Methanomicrobiales</taxon>
        <taxon>Methanomicrobiaceae</taxon>
        <taxon>Methanofollis</taxon>
    </lineage>
</organism>
<sequence>MPPVRECPSCNIYYDESLPACPFCGAQNDSLPHGAAAPSPPSDNVPTQSPDVRKIRNPLVAALCSLLWIGWGQWYNGRTDDGLVYLGAYTVTALFATLLVVPLFFVSFWVSAAVLLLAVLAVIAILGHSIYDAYRTAEKINRGDAAFTGKSRLFWVPAAVYVFVVAMIAAVLLIGPVPSADEHADDIIDAPVPVATTPPAPDTQRTEFFDLFLTIDDLPADYAPPRYKLIPESKLSPTMRAFGADVGFVEFFSEEPAPKPGDLVISQKLITFPEGNATRMVDSDYETYSIGRNEVLDPPAIGENSAAFKLIGRHRNATEDHIHYVITFSQYDLYEMFVTVGPDPDYELLEDLAMKAAAKIP</sequence>
<proteinExistence type="predicted"/>
<keyword evidence="1" id="KW-0472">Membrane</keyword>
<feature type="transmembrane region" description="Helical" evidence="1">
    <location>
        <begin position="83"/>
        <end position="106"/>
    </location>
</feature>
<reference evidence="2" key="2">
    <citation type="submission" date="2019-02" db="EMBL/GenBank/DDBJ databases">
        <authorList>
            <person name="Chen S.-C."/>
            <person name="Chien H.-H."/>
            <person name="Lai M.-C."/>
        </authorList>
    </citation>
    <scope>NUCLEOTIDE SEQUENCE</scope>
    <source>
        <strain evidence="2">N2F9704</strain>
    </source>
</reference>
<dbReference type="Proteomes" id="UP001042704">
    <property type="component" value="Chromosome"/>
</dbReference>
<reference evidence="2" key="1">
    <citation type="journal article" date="2001" name="Int. J. Syst. Evol. Microbiol.">
        <title>Methanofollis aquaemaris sp. nov., a methanogen isolated from an aquaculture fish pond.</title>
        <authorList>
            <person name="Lai M.C."/>
            <person name="Chen S.C."/>
        </authorList>
    </citation>
    <scope>NUCLEOTIDE SEQUENCE</scope>
    <source>
        <strain evidence="2">N2F9704</strain>
    </source>
</reference>
<keyword evidence="3" id="KW-1185">Reference proteome</keyword>
<gene>
    <name evidence="2" type="ORF">RJ40_01970</name>
</gene>
<evidence type="ECO:0000313" key="3">
    <source>
        <dbReference type="Proteomes" id="UP001042704"/>
    </source>
</evidence>
<dbReference type="EMBL" id="CP036172">
    <property type="protein sequence ID" value="QSZ66350.1"/>
    <property type="molecule type" value="Genomic_DNA"/>
</dbReference>
<accession>A0A8A3S3X0</accession>
<keyword evidence="1" id="KW-0812">Transmembrane</keyword>
<dbReference type="GeneID" id="76423086"/>
<dbReference type="KEGG" id="maqe:RJ40_01970"/>
<protein>
    <submittedName>
        <fullName evidence="2">Uncharacterized protein</fullName>
    </submittedName>
</protein>